<dbReference type="GO" id="GO:0071424">
    <property type="term" value="F:rRNA (cytosine-N4-)-methyltransferase activity"/>
    <property type="evidence" value="ECO:0007669"/>
    <property type="project" value="UniProtKB-UniRule"/>
</dbReference>
<comment type="function">
    <text evidence="6">Specifically methylates the N4 position of cytidine in position 1402 (C1402) of 16S rRNA.</text>
</comment>
<feature type="binding site" evidence="6">
    <location>
        <position position="102"/>
    </location>
    <ligand>
        <name>S-adenosyl-L-methionine</name>
        <dbReference type="ChEBI" id="CHEBI:59789"/>
    </ligand>
</feature>
<reference evidence="7 8" key="1">
    <citation type="journal article" date="2016" name="Nat. Commun.">
        <title>Thousands of microbial genomes shed light on interconnected biogeochemical processes in an aquifer system.</title>
        <authorList>
            <person name="Anantharaman K."/>
            <person name="Brown C.T."/>
            <person name="Hug L.A."/>
            <person name="Sharon I."/>
            <person name="Castelle C.J."/>
            <person name="Probst A.J."/>
            <person name="Thomas B.C."/>
            <person name="Singh A."/>
            <person name="Wilkins M.J."/>
            <person name="Karaoz U."/>
            <person name="Brodie E.L."/>
            <person name="Williams K.H."/>
            <person name="Hubbard S.S."/>
            <person name="Banfield J.F."/>
        </authorList>
    </citation>
    <scope>NUCLEOTIDE SEQUENCE [LARGE SCALE GENOMIC DNA]</scope>
</reference>
<dbReference type="InterPro" id="IPR023397">
    <property type="entry name" value="SAM-dep_MeTrfase_MraW_recog"/>
</dbReference>
<dbReference type="HAMAP" id="MF_01007">
    <property type="entry name" value="16SrRNA_methyltr_H"/>
    <property type="match status" value="1"/>
</dbReference>
<dbReference type="SUPFAM" id="SSF53335">
    <property type="entry name" value="S-adenosyl-L-methionine-dependent methyltransferases"/>
    <property type="match status" value="1"/>
</dbReference>
<name>A0A1F6BUB0_9BACT</name>
<evidence type="ECO:0000256" key="1">
    <source>
        <dbReference type="ARBA" id="ARBA00010396"/>
    </source>
</evidence>
<dbReference type="GO" id="GO:0070475">
    <property type="term" value="P:rRNA base methylation"/>
    <property type="evidence" value="ECO:0007669"/>
    <property type="project" value="UniProtKB-UniRule"/>
</dbReference>
<keyword evidence="5 6" id="KW-0949">S-adenosyl-L-methionine</keyword>
<dbReference type="NCBIfam" id="TIGR00006">
    <property type="entry name" value="16S rRNA (cytosine(1402)-N(4))-methyltransferase RsmH"/>
    <property type="match status" value="1"/>
</dbReference>
<comment type="subcellular location">
    <subcellularLocation>
        <location evidence="6">Cytoplasm</location>
    </subcellularLocation>
</comment>
<feature type="binding site" evidence="6">
    <location>
        <begin position="51"/>
        <end position="53"/>
    </location>
    <ligand>
        <name>S-adenosyl-L-methionine</name>
        <dbReference type="ChEBI" id="CHEBI:59789"/>
    </ligand>
</feature>
<dbReference type="Proteomes" id="UP000179014">
    <property type="component" value="Unassembled WGS sequence"/>
</dbReference>
<dbReference type="InterPro" id="IPR002903">
    <property type="entry name" value="RsmH"/>
</dbReference>
<proteinExistence type="inferred from homology"/>
<evidence type="ECO:0000256" key="4">
    <source>
        <dbReference type="ARBA" id="ARBA00022679"/>
    </source>
</evidence>
<protein>
    <recommendedName>
        <fullName evidence="6">Ribosomal RNA small subunit methyltransferase H</fullName>
        <ecNumber evidence="6">2.1.1.199</ecNumber>
    </recommendedName>
    <alternativeName>
        <fullName evidence="6">16S rRNA m(4)C1402 methyltransferase</fullName>
    </alternativeName>
    <alternativeName>
        <fullName evidence="6">rRNA (cytosine-N(4)-)-methyltransferase RsmH</fullName>
    </alternativeName>
</protein>
<evidence type="ECO:0000256" key="3">
    <source>
        <dbReference type="ARBA" id="ARBA00022603"/>
    </source>
</evidence>
<gene>
    <name evidence="6" type="primary">rsmH</name>
    <name evidence="7" type="ORF">A2118_02780</name>
</gene>
<dbReference type="Pfam" id="PF01795">
    <property type="entry name" value="Methyltransf_5"/>
    <property type="match status" value="1"/>
</dbReference>
<dbReference type="AlphaFoldDB" id="A0A1F6BUB0"/>
<evidence type="ECO:0000256" key="5">
    <source>
        <dbReference type="ARBA" id="ARBA00022691"/>
    </source>
</evidence>
<comment type="caution">
    <text evidence="7">The sequence shown here is derived from an EMBL/GenBank/DDBJ whole genome shotgun (WGS) entry which is preliminary data.</text>
</comment>
<keyword evidence="2 6" id="KW-0698">rRNA processing</keyword>
<evidence type="ECO:0000313" key="7">
    <source>
        <dbReference type="EMBL" id="OGG40418.1"/>
    </source>
</evidence>
<evidence type="ECO:0000313" key="8">
    <source>
        <dbReference type="Proteomes" id="UP000179014"/>
    </source>
</evidence>
<feature type="binding site" evidence="6">
    <location>
        <position position="130"/>
    </location>
    <ligand>
        <name>S-adenosyl-L-methionine</name>
        <dbReference type="ChEBI" id="CHEBI:59789"/>
    </ligand>
</feature>
<evidence type="ECO:0000256" key="6">
    <source>
        <dbReference type="HAMAP-Rule" id="MF_01007"/>
    </source>
</evidence>
<dbReference type="GO" id="GO:0005737">
    <property type="term" value="C:cytoplasm"/>
    <property type="evidence" value="ECO:0007669"/>
    <property type="project" value="UniProtKB-SubCell"/>
</dbReference>
<keyword evidence="6" id="KW-0963">Cytoplasm</keyword>
<dbReference type="EMBL" id="MFKN01000032">
    <property type="protein sequence ID" value="OGG40418.1"/>
    <property type="molecule type" value="Genomic_DNA"/>
</dbReference>
<sequence length="335" mass="36144">MRTLSPRRLIAVRANNHSMESRHDSVLMKEVLKALDVQPSDTVVDATLGGAGHFKELLAALGEGGVIVGIDADPAAVERGREAYANDRRPERPIAHLVNDNFRNLTRILERLGIGTVDKILFDLGWSGYQIAALRGFSFQNDEPLLMTYGESGETAADIVNSSSEEDLADLIFTYGEERFARPIACAIVAARAKERILTTGALVDAIVAGTPRWYQQGKTHPATKTFQALRIAVNDEIAALRDGMNAALAALAPDGRFAAISFHSIEDRIVKNALRDAAEAGLGAPISKKPVVPSRAELLANRRARSAKLRVFERAAASTPIESAGSAHRVLSYA</sequence>
<dbReference type="SUPFAM" id="SSF81799">
    <property type="entry name" value="Putative methyltransferase TM0872, insert domain"/>
    <property type="match status" value="1"/>
</dbReference>
<keyword evidence="4 6" id="KW-0808">Transferase</keyword>
<dbReference type="EC" id="2.1.1.199" evidence="6"/>
<dbReference type="PANTHER" id="PTHR11265:SF0">
    <property type="entry name" value="12S RRNA N4-METHYLCYTIDINE METHYLTRANSFERASE"/>
    <property type="match status" value="1"/>
</dbReference>
<dbReference type="STRING" id="1798474.A2118_02780"/>
<dbReference type="PANTHER" id="PTHR11265">
    <property type="entry name" value="S-ADENOSYL-METHYLTRANSFERASE MRAW"/>
    <property type="match status" value="1"/>
</dbReference>
<keyword evidence="3 6" id="KW-0489">Methyltransferase</keyword>
<feature type="binding site" evidence="6">
    <location>
        <position position="71"/>
    </location>
    <ligand>
        <name>S-adenosyl-L-methionine</name>
        <dbReference type="ChEBI" id="CHEBI:59789"/>
    </ligand>
</feature>
<comment type="similarity">
    <text evidence="1 6">Belongs to the methyltransferase superfamily. RsmH family.</text>
</comment>
<dbReference type="Gene3D" id="3.40.50.150">
    <property type="entry name" value="Vaccinia Virus protein VP39"/>
    <property type="match status" value="1"/>
</dbReference>
<dbReference type="PIRSF" id="PIRSF004486">
    <property type="entry name" value="MraW"/>
    <property type="match status" value="1"/>
</dbReference>
<accession>A0A1F6BUB0</accession>
<dbReference type="InterPro" id="IPR029063">
    <property type="entry name" value="SAM-dependent_MTases_sf"/>
</dbReference>
<organism evidence="7 8">
    <name type="scientific">Candidatus Kaiserbacteria bacterium GWA2_50_9</name>
    <dbReference type="NCBI Taxonomy" id="1798474"/>
    <lineage>
        <taxon>Bacteria</taxon>
        <taxon>Candidatus Kaiseribacteriota</taxon>
    </lineage>
</organism>
<evidence type="ECO:0000256" key="2">
    <source>
        <dbReference type="ARBA" id="ARBA00022552"/>
    </source>
</evidence>
<dbReference type="Gene3D" id="1.10.150.170">
    <property type="entry name" value="Putative methyltransferase TM0872, insert domain"/>
    <property type="match status" value="1"/>
</dbReference>
<comment type="catalytic activity">
    <reaction evidence="6">
        <text>cytidine(1402) in 16S rRNA + S-adenosyl-L-methionine = N(4)-methylcytidine(1402) in 16S rRNA + S-adenosyl-L-homocysteine + H(+)</text>
        <dbReference type="Rhea" id="RHEA:42928"/>
        <dbReference type="Rhea" id="RHEA-COMP:10286"/>
        <dbReference type="Rhea" id="RHEA-COMP:10287"/>
        <dbReference type="ChEBI" id="CHEBI:15378"/>
        <dbReference type="ChEBI" id="CHEBI:57856"/>
        <dbReference type="ChEBI" id="CHEBI:59789"/>
        <dbReference type="ChEBI" id="CHEBI:74506"/>
        <dbReference type="ChEBI" id="CHEBI:82748"/>
        <dbReference type="EC" id="2.1.1.199"/>
    </reaction>
</comment>
<feature type="binding site" evidence="6">
    <location>
        <position position="123"/>
    </location>
    <ligand>
        <name>S-adenosyl-L-methionine</name>
        <dbReference type="ChEBI" id="CHEBI:59789"/>
    </ligand>
</feature>